<name>A0A381PFM7_9ZZZZ</name>
<proteinExistence type="predicted"/>
<dbReference type="EMBL" id="UINC01000929">
    <property type="protein sequence ID" value="SUZ64273.1"/>
    <property type="molecule type" value="Genomic_DNA"/>
</dbReference>
<reference evidence="1" key="1">
    <citation type="submission" date="2018-05" db="EMBL/GenBank/DDBJ databases">
        <authorList>
            <person name="Lanie J.A."/>
            <person name="Ng W.-L."/>
            <person name="Kazmierczak K.M."/>
            <person name="Andrzejewski T.M."/>
            <person name="Davidsen T.M."/>
            <person name="Wayne K.J."/>
            <person name="Tettelin H."/>
            <person name="Glass J.I."/>
            <person name="Rusch D."/>
            <person name="Podicherti R."/>
            <person name="Tsui H.-C.T."/>
            <person name="Winkler M.E."/>
        </authorList>
    </citation>
    <scope>NUCLEOTIDE SEQUENCE</scope>
</reference>
<protein>
    <submittedName>
        <fullName evidence="1">Uncharacterized protein</fullName>
    </submittedName>
</protein>
<gene>
    <name evidence="1" type="ORF">METZ01_LOCUS17127</name>
</gene>
<organism evidence="1">
    <name type="scientific">marine metagenome</name>
    <dbReference type="NCBI Taxonomy" id="408172"/>
    <lineage>
        <taxon>unclassified sequences</taxon>
        <taxon>metagenomes</taxon>
        <taxon>ecological metagenomes</taxon>
    </lineage>
</organism>
<dbReference type="AlphaFoldDB" id="A0A381PFM7"/>
<evidence type="ECO:0000313" key="1">
    <source>
        <dbReference type="EMBL" id="SUZ64273.1"/>
    </source>
</evidence>
<sequence>MADEQDVGFLAHAAGFHTLCTCSSSAPKNGAARDDRFARVGKLLAASGSKMVYG</sequence>
<accession>A0A381PFM7</accession>